<dbReference type="Proteomes" id="UP000808906">
    <property type="component" value="Unassembled WGS sequence"/>
</dbReference>
<sequence length="74" mass="8441">MKQQHPDAWWKTPDVQVTALVYDAIQESNWLRRANPEIPFPEPLLSEPKPPKPEKPKLTASDIRAAVASRRRAA</sequence>
<reference evidence="2" key="1">
    <citation type="submission" date="2019-11" db="EMBL/GenBank/DDBJ databases">
        <title>Spread of Macrolides and rifampicin resistant Rhodococcus equi in clinical isolates in the USA.</title>
        <authorList>
            <person name="Alvarez-Narvaez S."/>
            <person name="Huber L."/>
            <person name="Cohen N.D."/>
            <person name="Slovis N."/>
            <person name="Greiter M."/>
            <person name="Giguere S."/>
            <person name="Hart K."/>
        </authorList>
    </citation>
    <scope>NUCLEOTIDE SEQUENCE</scope>
    <source>
        <strain evidence="2">Lh_17</strain>
    </source>
</reference>
<dbReference type="AlphaFoldDB" id="A0A9Q2XY50"/>
<comment type="caution">
    <text evidence="2">The sequence shown here is derived from an EMBL/GenBank/DDBJ whole genome shotgun (WGS) entry which is preliminary data.</text>
</comment>
<protein>
    <submittedName>
        <fullName evidence="2">Uncharacterized protein</fullName>
    </submittedName>
</protein>
<dbReference type="EMBL" id="WUXR01000013">
    <property type="protein sequence ID" value="MBM4567672.1"/>
    <property type="molecule type" value="Genomic_DNA"/>
</dbReference>
<dbReference type="RefSeq" id="WP_262963465.1">
    <property type="nucleotide sequence ID" value="NZ_JAJNNF010000036.1"/>
</dbReference>
<gene>
    <name evidence="2" type="ORF">GS441_20300</name>
</gene>
<evidence type="ECO:0000313" key="2">
    <source>
        <dbReference type="EMBL" id="MBM4567672.1"/>
    </source>
</evidence>
<organism evidence="2 3">
    <name type="scientific">Rhodococcus hoagii</name>
    <name type="common">Corynebacterium equii</name>
    <dbReference type="NCBI Taxonomy" id="43767"/>
    <lineage>
        <taxon>Bacteria</taxon>
        <taxon>Bacillati</taxon>
        <taxon>Actinomycetota</taxon>
        <taxon>Actinomycetes</taxon>
        <taxon>Mycobacteriales</taxon>
        <taxon>Nocardiaceae</taxon>
        <taxon>Prescottella</taxon>
    </lineage>
</organism>
<name>A0A9Q2XY50_RHOHA</name>
<feature type="region of interest" description="Disordered" evidence="1">
    <location>
        <begin position="40"/>
        <end position="74"/>
    </location>
</feature>
<evidence type="ECO:0000313" key="3">
    <source>
        <dbReference type="Proteomes" id="UP000808906"/>
    </source>
</evidence>
<accession>A0A9Q2XY50</accession>
<proteinExistence type="predicted"/>
<evidence type="ECO:0000256" key="1">
    <source>
        <dbReference type="SAM" id="MobiDB-lite"/>
    </source>
</evidence>